<proteinExistence type="inferred from homology"/>
<evidence type="ECO:0000313" key="4">
    <source>
        <dbReference type="Proteomes" id="UP001652600"/>
    </source>
</evidence>
<gene>
    <name evidence="5" type="primary">LOC127150357</name>
</gene>
<accession>A0ABM3L1U6</accession>
<dbReference type="PROSITE" id="PS51767">
    <property type="entry name" value="PEPTIDASE_A1"/>
    <property type="match status" value="1"/>
</dbReference>
<keyword evidence="4" id="KW-1185">Reference proteome</keyword>
<dbReference type="Pfam" id="PF14541">
    <property type="entry name" value="TAXi_C"/>
    <property type="match status" value="1"/>
</dbReference>
<dbReference type="InterPro" id="IPR001461">
    <property type="entry name" value="Aspartic_peptidase_A1"/>
</dbReference>
<dbReference type="Proteomes" id="UP001652600">
    <property type="component" value="Chromosome 7"/>
</dbReference>
<dbReference type="SUPFAM" id="SSF50630">
    <property type="entry name" value="Acid proteases"/>
    <property type="match status" value="1"/>
</dbReference>
<evidence type="ECO:0000259" key="3">
    <source>
        <dbReference type="PROSITE" id="PS51767"/>
    </source>
</evidence>
<dbReference type="GeneID" id="127150357"/>
<feature type="chain" id="PRO_5046177169" evidence="2">
    <location>
        <begin position="22"/>
        <end position="172"/>
    </location>
</feature>
<evidence type="ECO:0000313" key="5">
    <source>
        <dbReference type="RefSeq" id="XP_050944014.1"/>
    </source>
</evidence>
<evidence type="ECO:0000256" key="2">
    <source>
        <dbReference type="SAM" id="SignalP"/>
    </source>
</evidence>
<dbReference type="PANTHER" id="PTHR13683">
    <property type="entry name" value="ASPARTYL PROTEASES"/>
    <property type="match status" value="1"/>
</dbReference>
<feature type="signal peptide" evidence="2">
    <location>
        <begin position="1"/>
        <end position="21"/>
    </location>
</feature>
<name>A0ABM3L1U6_CUCME</name>
<protein>
    <submittedName>
        <fullName evidence="5">Aspartic proteinase 39-like</fullName>
    </submittedName>
</protein>
<reference evidence="5" key="1">
    <citation type="submission" date="2025-08" db="UniProtKB">
        <authorList>
            <consortium name="RefSeq"/>
        </authorList>
    </citation>
    <scope>IDENTIFICATION</scope>
    <source>
        <tissue evidence="5">Stem</tissue>
    </source>
</reference>
<feature type="domain" description="Peptidase A1" evidence="3">
    <location>
        <begin position="1"/>
        <end position="120"/>
    </location>
</feature>
<comment type="similarity">
    <text evidence="1">Belongs to the peptidase A1 family.</text>
</comment>
<evidence type="ECO:0000256" key="1">
    <source>
        <dbReference type="ARBA" id="ARBA00007447"/>
    </source>
</evidence>
<dbReference type="InterPro" id="IPR033121">
    <property type="entry name" value="PEPTIDASE_A1"/>
</dbReference>
<keyword evidence="2" id="KW-0732">Signal</keyword>
<organism evidence="4 5">
    <name type="scientific">Cucumis melo</name>
    <name type="common">Muskmelon</name>
    <dbReference type="NCBI Taxonomy" id="3656"/>
    <lineage>
        <taxon>Eukaryota</taxon>
        <taxon>Viridiplantae</taxon>
        <taxon>Streptophyta</taxon>
        <taxon>Embryophyta</taxon>
        <taxon>Tracheophyta</taxon>
        <taxon>Spermatophyta</taxon>
        <taxon>Magnoliopsida</taxon>
        <taxon>eudicotyledons</taxon>
        <taxon>Gunneridae</taxon>
        <taxon>Pentapetalae</taxon>
        <taxon>rosids</taxon>
        <taxon>fabids</taxon>
        <taxon>Cucurbitales</taxon>
        <taxon>Cucurbitaceae</taxon>
        <taxon>Benincaseae</taxon>
        <taxon>Cucumis</taxon>
    </lineage>
</organism>
<dbReference type="RefSeq" id="XP_050944014.1">
    <property type="nucleotide sequence ID" value="XM_051088057.1"/>
</dbReference>
<dbReference type="InterPro" id="IPR021109">
    <property type="entry name" value="Peptidase_aspartic_dom_sf"/>
</dbReference>
<dbReference type="InterPro" id="IPR032799">
    <property type="entry name" value="TAXi_C"/>
</dbReference>
<sequence length="172" mass="19193">MPLVYYLAPLYLHCLIFLSSSKIITSAVSQSATPTISRGSQCFRVSTSVAEIFPVLSFNFEGIASMVVTPEEYLQFDSIEPALWCIGFQKAEDGLNILGDLVLKDKIIVYDLARQRIGWANYDCSSSVNVSVTSGKDVFINEEQLSVSSSSRKHFYQLLNIVIVLLIHLKLF</sequence>
<dbReference type="Gene3D" id="2.40.70.10">
    <property type="entry name" value="Acid Proteases"/>
    <property type="match status" value="1"/>
</dbReference>
<dbReference type="PANTHER" id="PTHR13683:SF875">
    <property type="entry name" value="EUKARYOTIC ASPARTYL PROTEASE FAMILY PROTEIN"/>
    <property type="match status" value="1"/>
</dbReference>